<comment type="caution">
    <text evidence="3">The sequence shown here is derived from an EMBL/GenBank/DDBJ whole genome shotgun (WGS) entry which is preliminary data.</text>
</comment>
<sequence>MAWMKNGRPDFEHPAIARLMVGLIWGVALALLDPFAPQRAGDQGPRLIHFTLLWMLLTAPFVLLAGLGHMRRLTLQIWTVVAAPLAAGLVLHDLTRQAIGGGRPFPSGLLIPMTAVFFFALHQWVAAADEARRWIPPYDRLFGQATRQAVQFGLSVALTVLFWGVLNLGAALFGLIGLKGFGEIIARPWFSFPATTLVFALAVQLSDLRAELIEGLKTFGLALLSWLGPLLTGLTLAFLVSLPFVGLQPLWATKAATPILLTAAIMLIALINAAYQDGRREPPPPSILRFSARAAALLTVPLVGLAAYATALRIGQYGLTPDRVIAVAVVLVAGLVALGYAVAALSPGPWMKRLEPANLAGLVLALAVALALFSPLADPARLSVDSQMARLNGKRIAPERFDFEFLARGGQRYGQAALKGLAQRKDRIGELARLQKKPSQAPPAPEFASPQYVVYPKGAVLPADFLATKWRSNALGSPACEAAYGGPCDAFMIDLDGDGVQEILLQIVTAKGIVGRMEIYRREATGWLHLGGATAMLCAGDLETLRGGSATTAPSRMRDLVVNGRRIGVEVEDNCQVDPAPPQLDNKGGRLNPWTF</sequence>
<gene>
    <name evidence="3" type="ORF">QO010_001539</name>
</gene>
<feature type="transmembrane region" description="Helical" evidence="2">
    <location>
        <begin position="226"/>
        <end position="247"/>
    </location>
</feature>
<protein>
    <recommendedName>
        <fullName evidence="5">DUF4153 domain-containing protein</fullName>
    </recommendedName>
</protein>
<feature type="transmembrane region" description="Helical" evidence="2">
    <location>
        <begin position="152"/>
        <end position="176"/>
    </location>
</feature>
<evidence type="ECO:0000313" key="3">
    <source>
        <dbReference type="EMBL" id="MDQ0463768.1"/>
    </source>
</evidence>
<organism evidence="3 4">
    <name type="scientific">Caulobacter ginsengisoli</name>
    <dbReference type="NCBI Taxonomy" id="400775"/>
    <lineage>
        <taxon>Bacteria</taxon>
        <taxon>Pseudomonadati</taxon>
        <taxon>Pseudomonadota</taxon>
        <taxon>Alphaproteobacteria</taxon>
        <taxon>Caulobacterales</taxon>
        <taxon>Caulobacteraceae</taxon>
        <taxon>Caulobacter</taxon>
    </lineage>
</organism>
<evidence type="ECO:0008006" key="5">
    <source>
        <dbReference type="Google" id="ProtNLM"/>
    </source>
</evidence>
<dbReference type="EMBL" id="JAUSVS010000002">
    <property type="protein sequence ID" value="MDQ0463768.1"/>
    <property type="molecule type" value="Genomic_DNA"/>
</dbReference>
<evidence type="ECO:0000256" key="2">
    <source>
        <dbReference type="SAM" id="Phobius"/>
    </source>
</evidence>
<feature type="transmembrane region" description="Helical" evidence="2">
    <location>
        <begin position="324"/>
        <end position="345"/>
    </location>
</feature>
<evidence type="ECO:0000313" key="4">
    <source>
        <dbReference type="Proteomes" id="UP001228905"/>
    </source>
</evidence>
<feature type="transmembrane region" description="Helical" evidence="2">
    <location>
        <begin position="188"/>
        <end position="206"/>
    </location>
</feature>
<reference evidence="3 4" key="1">
    <citation type="submission" date="2023-07" db="EMBL/GenBank/DDBJ databases">
        <title>Genomic Encyclopedia of Type Strains, Phase IV (KMG-IV): sequencing the most valuable type-strain genomes for metagenomic binning, comparative biology and taxonomic classification.</title>
        <authorList>
            <person name="Goeker M."/>
        </authorList>
    </citation>
    <scope>NUCLEOTIDE SEQUENCE [LARGE SCALE GENOMIC DNA]</scope>
    <source>
        <strain evidence="3 4">DSM 18695</strain>
    </source>
</reference>
<feature type="transmembrane region" description="Helical" evidence="2">
    <location>
        <begin position="47"/>
        <end position="67"/>
    </location>
</feature>
<proteinExistence type="predicted"/>
<keyword evidence="2" id="KW-0812">Transmembrane</keyword>
<feature type="transmembrane region" description="Helical" evidence="2">
    <location>
        <begin position="357"/>
        <end position="377"/>
    </location>
</feature>
<dbReference type="Pfam" id="PF13687">
    <property type="entry name" value="DUF4153"/>
    <property type="match status" value="1"/>
</dbReference>
<keyword evidence="2" id="KW-0472">Membrane</keyword>
<dbReference type="InterPro" id="IPR025291">
    <property type="entry name" value="DUF4153"/>
</dbReference>
<feature type="transmembrane region" description="Helical" evidence="2">
    <location>
        <begin position="295"/>
        <end position="312"/>
    </location>
</feature>
<name>A0ABU0IRI1_9CAUL</name>
<feature type="transmembrane region" description="Helical" evidence="2">
    <location>
        <begin position="259"/>
        <end position="275"/>
    </location>
</feature>
<feature type="transmembrane region" description="Helical" evidence="2">
    <location>
        <begin position="104"/>
        <end position="125"/>
    </location>
</feature>
<accession>A0ABU0IRI1</accession>
<feature type="transmembrane region" description="Helical" evidence="2">
    <location>
        <begin position="73"/>
        <end position="92"/>
    </location>
</feature>
<dbReference type="Proteomes" id="UP001228905">
    <property type="component" value="Unassembled WGS sequence"/>
</dbReference>
<dbReference type="RefSeq" id="WP_307347934.1">
    <property type="nucleotide sequence ID" value="NZ_JAUSVS010000002.1"/>
</dbReference>
<feature type="transmembrane region" description="Helical" evidence="2">
    <location>
        <begin position="15"/>
        <end position="35"/>
    </location>
</feature>
<keyword evidence="4" id="KW-1185">Reference proteome</keyword>
<keyword evidence="2" id="KW-1133">Transmembrane helix</keyword>
<evidence type="ECO:0000256" key="1">
    <source>
        <dbReference type="SAM" id="MobiDB-lite"/>
    </source>
</evidence>
<feature type="region of interest" description="Disordered" evidence="1">
    <location>
        <begin position="575"/>
        <end position="596"/>
    </location>
</feature>